<feature type="chain" id="PRO_5014360567" description="Lipoprotein" evidence="2">
    <location>
        <begin position="20"/>
        <end position="84"/>
    </location>
</feature>
<evidence type="ECO:0000313" key="3">
    <source>
        <dbReference type="EMBL" id="PNS09665.1"/>
    </source>
</evidence>
<dbReference type="InterPro" id="IPR046613">
    <property type="entry name" value="DUF6726"/>
</dbReference>
<evidence type="ECO:0000256" key="1">
    <source>
        <dbReference type="SAM" id="MobiDB-lite"/>
    </source>
</evidence>
<dbReference type="RefSeq" id="WP_103074687.1">
    <property type="nucleotide sequence ID" value="NZ_NPZB01000001.1"/>
</dbReference>
<keyword evidence="2" id="KW-0732">Signal</keyword>
<name>A0A2K1Q3N8_9GAMM</name>
<gene>
    <name evidence="3" type="ORF">Lysil_1294</name>
</gene>
<feature type="signal peptide" evidence="2">
    <location>
        <begin position="1"/>
        <end position="19"/>
    </location>
</feature>
<dbReference type="EMBL" id="NPZB01000001">
    <property type="protein sequence ID" value="PNS09665.1"/>
    <property type="molecule type" value="Genomic_DNA"/>
</dbReference>
<evidence type="ECO:0000313" key="4">
    <source>
        <dbReference type="Proteomes" id="UP000236220"/>
    </source>
</evidence>
<sequence length="84" mass="8797">MKNIQRAAGILAIVTMAMALQGCLTSVVTAPVKVVYGVGKLAVKGTAAAVRAVVPDGDKKQEQQPAAQQQQPEQKSPEDQQSKP</sequence>
<dbReference type="NCBIfam" id="NF038104">
    <property type="entry name" value="lipo_NF038104"/>
    <property type="match status" value="1"/>
</dbReference>
<feature type="compositionally biased region" description="Basic and acidic residues" evidence="1">
    <location>
        <begin position="75"/>
        <end position="84"/>
    </location>
</feature>
<proteinExistence type="predicted"/>
<dbReference type="OrthoDB" id="6712846at2"/>
<dbReference type="Pfam" id="PF20487">
    <property type="entry name" value="DUF6726"/>
    <property type="match status" value="1"/>
</dbReference>
<accession>A0A2K1Q3N8</accession>
<dbReference type="Proteomes" id="UP000236220">
    <property type="component" value="Unassembled WGS sequence"/>
</dbReference>
<evidence type="ECO:0008006" key="5">
    <source>
        <dbReference type="Google" id="ProtNLM"/>
    </source>
</evidence>
<organism evidence="3 4">
    <name type="scientific">Solilutibacter silvestris</name>
    <dbReference type="NCBI Taxonomy" id="1645665"/>
    <lineage>
        <taxon>Bacteria</taxon>
        <taxon>Pseudomonadati</taxon>
        <taxon>Pseudomonadota</taxon>
        <taxon>Gammaproteobacteria</taxon>
        <taxon>Lysobacterales</taxon>
        <taxon>Lysobacteraceae</taxon>
        <taxon>Solilutibacter</taxon>
    </lineage>
</organism>
<dbReference type="PROSITE" id="PS51257">
    <property type="entry name" value="PROKAR_LIPOPROTEIN"/>
    <property type="match status" value="1"/>
</dbReference>
<keyword evidence="4" id="KW-1185">Reference proteome</keyword>
<evidence type="ECO:0000256" key="2">
    <source>
        <dbReference type="SAM" id="SignalP"/>
    </source>
</evidence>
<feature type="region of interest" description="Disordered" evidence="1">
    <location>
        <begin position="54"/>
        <end position="84"/>
    </location>
</feature>
<reference evidence="3 4" key="1">
    <citation type="submission" date="2017-08" db="EMBL/GenBank/DDBJ databases">
        <title>Lysobacter sylvestris genome.</title>
        <authorList>
            <person name="Zhang D.-C."/>
            <person name="Albuquerque L."/>
            <person name="Franca L."/>
            <person name="Froufe H.J.C."/>
            <person name="Barroso C."/>
            <person name="Egas C."/>
            <person name="Da Costa M."/>
            <person name="Margesin R."/>
        </authorList>
    </citation>
    <scope>NUCLEOTIDE SEQUENCE [LARGE SCALE GENOMIC DNA]</scope>
    <source>
        <strain evidence="3 4">AM20-91</strain>
    </source>
</reference>
<feature type="compositionally biased region" description="Low complexity" evidence="1">
    <location>
        <begin position="63"/>
        <end position="74"/>
    </location>
</feature>
<dbReference type="AlphaFoldDB" id="A0A2K1Q3N8"/>
<comment type="caution">
    <text evidence="3">The sequence shown here is derived from an EMBL/GenBank/DDBJ whole genome shotgun (WGS) entry which is preliminary data.</text>
</comment>
<protein>
    <recommendedName>
        <fullName evidence="5">Lipoprotein</fullName>
    </recommendedName>
</protein>